<dbReference type="Pfam" id="PF12698">
    <property type="entry name" value="ABC2_membrane_3"/>
    <property type="match status" value="2"/>
</dbReference>
<feature type="transmembrane region" description="Helical" evidence="6">
    <location>
        <begin position="327"/>
        <end position="348"/>
    </location>
</feature>
<feature type="transmembrane region" description="Helical" evidence="6">
    <location>
        <begin position="496"/>
        <end position="515"/>
    </location>
</feature>
<evidence type="ECO:0000256" key="2">
    <source>
        <dbReference type="ARBA" id="ARBA00022475"/>
    </source>
</evidence>
<keyword evidence="3 6" id="KW-0812">Transmembrane</keyword>
<protein>
    <submittedName>
        <fullName evidence="8">ABC-type multidrug transport system, permease component</fullName>
    </submittedName>
</protein>
<dbReference type="GO" id="GO:0140359">
    <property type="term" value="F:ABC-type transporter activity"/>
    <property type="evidence" value="ECO:0007669"/>
    <property type="project" value="InterPro"/>
</dbReference>
<keyword evidence="2" id="KW-1003">Cell membrane</keyword>
<feature type="transmembrane region" description="Helical" evidence="6">
    <location>
        <begin position="744"/>
        <end position="764"/>
    </location>
</feature>
<evidence type="ECO:0000256" key="6">
    <source>
        <dbReference type="SAM" id="Phobius"/>
    </source>
</evidence>
<dbReference type="STRING" id="46506.AA415_02053"/>
<dbReference type="PANTHER" id="PTHR30294:SF46">
    <property type="entry name" value="ABC TRANSPORTER PERMEASE"/>
    <property type="match status" value="1"/>
</dbReference>
<dbReference type="EMBL" id="LRGC01000008">
    <property type="protein sequence ID" value="KWR54519.1"/>
    <property type="molecule type" value="Genomic_DNA"/>
</dbReference>
<feature type="transmembrane region" description="Helical" evidence="6">
    <location>
        <begin position="662"/>
        <end position="685"/>
    </location>
</feature>
<feature type="transmembrane region" description="Helical" evidence="6">
    <location>
        <begin position="355"/>
        <end position="383"/>
    </location>
</feature>
<dbReference type="GO" id="GO:0005886">
    <property type="term" value="C:plasma membrane"/>
    <property type="evidence" value="ECO:0007669"/>
    <property type="project" value="UniProtKB-SubCell"/>
</dbReference>
<feature type="transmembrane region" description="Helical" evidence="6">
    <location>
        <begin position="296"/>
        <end position="315"/>
    </location>
</feature>
<gene>
    <name evidence="8" type="ORF">AA415_02053</name>
</gene>
<proteinExistence type="predicted"/>
<evidence type="ECO:0000256" key="1">
    <source>
        <dbReference type="ARBA" id="ARBA00004651"/>
    </source>
</evidence>
<evidence type="ECO:0000256" key="5">
    <source>
        <dbReference type="ARBA" id="ARBA00023136"/>
    </source>
</evidence>
<feature type="transmembrane region" description="Helical" evidence="6">
    <location>
        <begin position="234"/>
        <end position="257"/>
    </location>
</feature>
<evidence type="ECO:0000256" key="3">
    <source>
        <dbReference type="ARBA" id="ARBA00022692"/>
    </source>
</evidence>
<dbReference type="PATRIC" id="fig|46506.5.peg.2199"/>
<evidence type="ECO:0000256" key="4">
    <source>
        <dbReference type="ARBA" id="ARBA00022989"/>
    </source>
</evidence>
<dbReference type="PANTHER" id="PTHR30294">
    <property type="entry name" value="MEMBRANE COMPONENT OF ABC TRANSPORTER YHHJ-RELATED"/>
    <property type="match status" value="1"/>
</dbReference>
<dbReference type="Proteomes" id="UP000056419">
    <property type="component" value="Unassembled WGS sequence"/>
</dbReference>
<feature type="transmembrane region" description="Helical" evidence="6">
    <location>
        <begin position="69"/>
        <end position="89"/>
    </location>
</feature>
<feature type="transmembrane region" description="Helical" evidence="6">
    <location>
        <begin position="413"/>
        <end position="435"/>
    </location>
</feature>
<evidence type="ECO:0000259" key="7">
    <source>
        <dbReference type="Pfam" id="PF12698"/>
    </source>
</evidence>
<feature type="domain" description="ABC-2 type transporter transmembrane" evidence="7">
    <location>
        <begin position="498"/>
        <end position="851"/>
    </location>
</feature>
<keyword evidence="5 6" id="KW-0472">Membrane</keyword>
<dbReference type="InterPro" id="IPR051449">
    <property type="entry name" value="ABC-2_transporter_component"/>
</dbReference>
<reference evidence="8 9" key="1">
    <citation type="journal article" date="2016" name="BMC Genomics">
        <title>Type VI secretion systems of human gut Bacteroidales segregate into three genetic architectures, two of which are contained on mobile genetic elements.</title>
        <authorList>
            <person name="Coyne M.J."/>
            <person name="Roelofs K.G."/>
            <person name="Comstock L.E."/>
        </authorList>
    </citation>
    <scope>NUCLEOTIDE SEQUENCE [LARGE SCALE GENOMIC DNA]</scope>
    <source>
        <strain evidence="8 9">CL09T03C01</strain>
    </source>
</reference>
<dbReference type="AlphaFoldDB" id="A0A120A230"/>
<comment type="subcellular location">
    <subcellularLocation>
        <location evidence="1">Cell membrane</location>
        <topology evidence="1">Multi-pass membrane protein</topology>
    </subcellularLocation>
</comment>
<keyword evidence="9" id="KW-1185">Reference proteome</keyword>
<organism evidence="8 9">
    <name type="scientific">Bacteroides stercoris</name>
    <dbReference type="NCBI Taxonomy" id="46506"/>
    <lineage>
        <taxon>Bacteria</taxon>
        <taxon>Pseudomonadati</taxon>
        <taxon>Bacteroidota</taxon>
        <taxon>Bacteroidia</taxon>
        <taxon>Bacteroidales</taxon>
        <taxon>Bacteroidaceae</taxon>
        <taxon>Bacteroides</taxon>
    </lineage>
</organism>
<dbReference type="Gene3D" id="3.40.1710.10">
    <property type="entry name" value="abc type-2 transporter like domain"/>
    <property type="match status" value="2"/>
</dbReference>
<feature type="domain" description="ABC-2 type transporter transmembrane" evidence="7">
    <location>
        <begin position="72"/>
        <end position="431"/>
    </location>
</feature>
<accession>A0A120A230</accession>
<feature type="transmembrane region" description="Helical" evidence="6">
    <location>
        <begin position="706"/>
        <end position="732"/>
    </location>
</feature>
<comment type="caution">
    <text evidence="8">The sequence shown here is derived from an EMBL/GenBank/DDBJ whole genome shotgun (WGS) entry which is preliminary data.</text>
</comment>
<feature type="transmembrane region" description="Helical" evidence="6">
    <location>
        <begin position="776"/>
        <end position="795"/>
    </location>
</feature>
<evidence type="ECO:0000313" key="9">
    <source>
        <dbReference type="Proteomes" id="UP000056419"/>
    </source>
</evidence>
<name>A0A120A230_BACSE</name>
<dbReference type="InterPro" id="IPR013525">
    <property type="entry name" value="ABC2_TM"/>
</dbReference>
<keyword evidence="4 6" id="KW-1133">Transmembrane helix</keyword>
<evidence type="ECO:0000313" key="8">
    <source>
        <dbReference type="EMBL" id="KWR54519.1"/>
    </source>
</evidence>
<sequence>MIITYANVFLFVLMSKKSVITLFEKSLSSPKSIPFRVEAPIISPYKFLIMNLLYNVLFRECHRITSRRLYFSVCILLPLFCLFFMATIFGNGQMENIPIGIVDQDNTAASRTIARRIAATPTFRVTEHFTDEASARQALQRKEIYGYLSIPPQFEQKTVSGTGATLTYYYHYALLSVGSELMAAFETTLAPVALSPIVVQAEALGVGQEQIQTFLLPVEANTHPLYNPDMDYSIYLSQPFFFVLFQILILLVTVYAIGSEFKFGTTQEWMGAATPAGKDPANLRNADMLTAVAGKLLPYTVMFSVIGILANYVLFGLMNIPFQGSLWLMNIVTVLFIMATQALAVLIFSIFPKIAYIISVVSMVGSLGATLSGVTFPVTAMYAPVHAASYLFPVRHFTEAAQAMIYFNAGFAYFWQSVAVLLVFLLLAILILPLLKWWILRMKESEETLHIGDKALSGIAATDIQSGISSGTSLGTEASLSNVIRHEWKAIATNPAILLVLAGGIFLYGLLYNYMYAPNLVRKAPVAVVDLSHSALSREYVRWLDAAPQTSVYAQTPNILEAREWMKKGEVTGILYIPSDFETRVARGETSVFTLYAATDAFLNFKGLQEASSRVMLAVNDAHRRAGTVFLPPQGLLAVASSAPVNVSGTALYNYTEGYGSYLIPAVMIVIIFQTMLMVIAMLTGEEAEQRRKGIHSMRARSLKDMLCIVSGRTFVYVMLYVVFSMFLLGLLPHIFSIPNIGSGWDIVTMMIPFLLATSFFALAVSRWFTDSEAPLLMIAFFSVGYIFLSGVSYPLELMPWYWQAAHYVFPVAPAVLAFVKLNSMGGSLADIWPQMLTLWIQVIIYGAWAVYTTRRVYKRSNIKTGDIEA</sequence>
<feature type="transmembrane region" description="Helical" evidence="6">
    <location>
        <begin position="832"/>
        <end position="852"/>
    </location>
</feature>